<dbReference type="EC" id="2.1.1.354" evidence="3 16"/>
<dbReference type="SMART" id="SM00360">
    <property type="entry name" value="RRM"/>
    <property type="match status" value="1"/>
</dbReference>
<feature type="region of interest" description="Disordered" evidence="18">
    <location>
        <begin position="24"/>
        <end position="100"/>
    </location>
</feature>
<evidence type="ECO:0000256" key="6">
    <source>
        <dbReference type="ARBA" id="ARBA00022603"/>
    </source>
</evidence>
<dbReference type="STRING" id="1051890.A0A3N4M0L4"/>
<comment type="catalytic activity">
    <reaction evidence="15">
        <text>N(6),N(6)-dimethyl-L-lysyl(4)-[histone H3] + S-adenosyl-L-methionine = N(6),N(6),N(6)-trimethyl-L-lysyl(4)-[histone H3] + S-adenosyl-L-homocysteine + H(+)</text>
        <dbReference type="Rhea" id="RHEA:60272"/>
        <dbReference type="Rhea" id="RHEA-COMP:15537"/>
        <dbReference type="Rhea" id="RHEA-COMP:15540"/>
        <dbReference type="ChEBI" id="CHEBI:15378"/>
        <dbReference type="ChEBI" id="CHEBI:57856"/>
        <dbReference type="ChEBI" id="CHEBI:59789"/>
        <dbReference type="ChEBI" id="CHEBI:61961"/>
        <dbReference type="ChEBI" id="CHEBI:61976"/>
    </reaction>
</comment>
<dbReference type="Pfam" id="PF00076">
    <property type="entry name" value="RRM_1"/>
    <property type="match status" value="1"/>
</dbReference>
<evidence type="ECO:0000256" key="11">
    <source>
        <dbReference type="ARBA" id="ARBA00044492"/>
    </source>
</evidence>
<evidence type="ECO:0000256" key="16">
    <source>
        <dbReference type="PIRNR" id="PIRNR037104"/>
    </source>
</evidence>
<keyword evidence="6 16" id="KW-0489">Methyltransferase</keyword>
<dbReference type="SMART" id="SM00508">
    <property type="entry name" value="PostSET"/>
    <property type="match status" value="1"/>
</dbReference>
<dbReference type="GO" id="GO:0003723">
    <property type="term" value="F:RNA binding"/>
    <property type="evidence" value="ECO:0007669"/>
    <property type="project" value="UniProtKB-UniRule"/>
</dbReference>
<feature type="compositionally biased region" description="Low complexity" evidence="18">
    <location>
        <begin position="63"/>
        <end position="80"/>
    </location>
</feature>
<feature type="domain" description="SET" evidence="20">
    <location>
        <begin position="1044"/>
        <end position="1161"/>
    </location>
</feature>
<evidence type="ECO:0000256" key="8">
    <source>
        <dbReference type="ARBA" id="ARBA00022691"/>
    </source>
</evidence>
<feature type="compositionally biased region" description="Basic and acidic residues" evidence="18">
    <location>
        <begin position="24"/>
        <end position="40"/>
    </location>
</feature>
<dbReference type="PROSITE" id="PS51572">
    <property type="entry name" value="SAM_MT43_1"/>
    <property type="match status" value="1"/>
</dbReference>
<dbReference type="InterPro" id="IPR044570">
    <property type="entry name" value="Set1-like"/>
</dbReference>
<dbReference type="OrthoDB" id="308383at2759"/>
<dbReference type="EMBL" id="ML121531">
    <property type="protein sequence ID" value="RPB27389.1"/>
    <property type="molecule type" value="Genomic_DNA"/>
</dbReference>
<feature type="region of interest" description="Disordered" evidence="18">
    <location>
        <begin position="732"/>
        <end position="756"/>
    </location>
</feature>
<comment type="function">
    <text evidence="16">Catalytic component of the COMPASS (Set1C) complex that specifically mono-, di- and trimethylates histone H3 to form H3K4me1/2/3. COMPASS recognizes ubiquitinated H2B on one face of the nucleosome which stimulates the methylation of H3 on the opposing face.</text>
</comment>
<evidence type="ECO:0000313" key="22">
    <source>
        <dbReference type="EMBL" id="RPB27389.1"/>
    </source>
</evidence>
<keyword evidence="9 16" id="KW-0156">Chromatin regulator</keyword>
<feature type="domain" description="RRM" evidence="19">
    <location>
        <begin position="202"/>
        <end position="288"/>
    </location>
</feature>
<dbReference type="InterPro" id="IPR003616">
    <property type="entry name" value="Post-SET_dom"/>
</dbReference>
<feature type="domain" description="Post-SET" evidence="21">
    <location>
        <begin position="1170"/>
        <end position="1186"/>
    </location>
</feature>
<protein>
    <recommendedName>
        <fullName evidence="4 16">Histone-lysine N-methyltransferase, H3 lysine-4 specific</fullName>
        <ecNumber evidence="3 16">2.1.1.354</ecNumber>
    </recommendedName>
</protein>
<evidence type="ECO:0000256" key="18">
    <source>
        <dbReference type="SAM" id="MobiDB-lite"/>
    </source>
</evidence>
<dbReference type="Proteomes" id="UP000267821">
    <property type="component" value="Unassembled WGS sequence"/>
</dbReference>
<feature type="region of interest" description="Disordered" evidence="18">
    <location>
        <begin position="623"/>
        <end position="705"/>
    </location>
</feature>
<dbReference type="InterPro" id="IPR035979">
    <property type="entry name" value="RBD_domain_sf"/>
</dbReference>
<sequence length="1186" mass="131916">MSRAAGFADFFPAAPSVIAEKERVAKEQARAQDAYLHDASNRVSNADVNASHTGSGPSNRVGTILTPNTTTSSPPVTLSPANRYDGSGRSDVHSNGDGPPVPIMTPNATPPAFSDPSKQNMKCIYDPELEAKGMPKKHKKPQYRINGEGVTAEDVKDPRLEKPYLVGTAAPTRQRNKKTLRTSLYVLSWPYDDHSIGPGPPTEVLISNLSTLTTQTELSMHFRSYGEIEKVELRVDPSTGASLGLCTIRYRANKADRTQAHENARTAVRERNKSKIGMNEIKVEFDRDGQVCSKIMDRLLAEKRKAQEALQRRAAMANTRDNRFRDDRSRYGRSPEPRTGTMSPRGRAASPAYRSDRRSPSREDKRVPAPEIDGRVPNALERIKREPFVYIPGFAVTPEEKFILHLKRMLKNYEWKKVFLDRTGFYIVFREEKEADRCYRQKNGETFFSFRLAMQLFPRGNPSLLSTGGGEDCKVPEPKKYRTVDVVAEVTDGLMREMKIALMKDIKRRIVAPALYDFLDPTRFKKPQGEEEKVDMALGSSNESIKADSPAPKSSVDVGLSKASTGAKTTASRAVKLASLPRFKKRVVVPQASSLTASLALNDTGKKPGKADARPLHHQLNNYISDAGSDDESSTIDQRPVSRGMSTADDESVVTTSQTVCSIIGKRKRSGPGSSRLRDTPFSSEDEEEEEEKKKEGNLRMIDDDDITSIADTTMADANDLDDIDVLLVGEQTPQQKPVSGPKKRLRELDFTSSEEDSDVEKRVKTEAVPEVKQVKSRIILGELQEDEDTVMSGTAVDEKPDKKPRKKATAKPSKLVKQSISVVKPEVKRVLPTMKQGRTVELLPWAIPTPGGSQPTIQDDKTVILDLDGWQDLVKDDEDFECFKIALEGTKKGDIGNAAVWAYNRQESKAAANQGLKGVIREKNIKNIQVPTKGWNKVNPTGCARTEGVIKISEVEKSQYLPHRIAVAEKRLAQQQAKNSSNSATASTTTTEAKLNAKSTSRLNRVNNRRLVADLNAQKQMLSNNSSEAADAVRFNQLKKRKKPVKFARSAIHNWGLYAMENISANDMIIEYVGEIVRQQVADMREKKYLKQGIGSSYLFRIDENTVIDATKKGGIARFINHSCTPNCTAKIIKVEGTKRIVIYALRDIAREEELTYDYKFERELDSDERIPCLCGSSGCKGFLN</sequence>
<dbReference type="SMART" id="SM00317">
    <property type="entry name" value="SET"/>
    <property type="match status" value="1"/>
</dbReference>
<evidence type="ECO:0000259" key="21">
    <source>
        <dbReference type="PROSITE" id="PS50868"/>
    </source>
</evidence>
<comment type="subcellular location">
    <subcellularLocation>
        <location evidence="2">Chromosome</location>
    </subcellularLocation>
    <subcellularLocation>
        <location evidence="1 16">Nucleus</location>
    </subcellularLocation>
</comment>
<comment type="subunit">
    <text evidence="16">Component of the COMPASS (Set1C) complex.</text>
</comment>
<comment type="function">
    <text evidence="11">Catalytic component of the COMPASS (Set1C) complex that specifically mono-, di- and trimethylates histone H3 to form H3K4me1/2/3. Binds RNAs which might negatively affect its histone methyltransferase activity. COMPASS recognizes ubiquitinated H2B on one face of the nucleosome which stimulates the methylation of H3 on the opposing face.</text>
</comment>
<keyword evidence="23" id="KW-1185">Reference proteome</keyword>
<dbReference type="InterPro" id="IPR046341">
    <property type="entry name" value="SET_dom_sf"/>
</dbReference>
<keyword evidence="17" id="KW-0694">RNA-binding</keyword>
<dbReference type="PANTHER" id="PTHR45814:SF2">
    <property type="entry name" value="HISTONE-LYSINE N-METHYLTRANSFERASE SETD1"/>
    <property type="match status" value="1"/>
</dbReference>
<evidence type="ECO:0000259" key="19">
    <source>
        <dbReference type="PROSITE" id="PS50102"/>
    </source>
</evidence>
<keyword evidence="8 16" id="KW-0949">S-adenosyl-L-methionine</keyword>
<comment type="catalytic activity">
    <reaction evidence="14">
        <text>N(6)-methyl-L-lysyl(4)-[histone H3] + S-adenosyl-L-methionine = N(6),N(6)-dimethyl-L-lysyl(4)-[histone H3] + S-adenosyl-L-homocysteine + H(+)</text>
        <dbReference type="Rhea" id="RHEA:60268"/>
        <dbReference type="Rhea" id="RHEA-COMP:15540"/>
        <dbReference type="Rhea" id="RHEA-COMP:15543"/>
        <dbReference type="ChEBI" id="CHEBI:15378"/>
        <dbReference type="ChEBI" id="CHEBI:57856"/>
        <dbReference type="ChEBI" id="CHEBI:59789"/>
        <dbReference type="ChEBI" id="CHEBI:61929"/>
        <dbReference type="ChEBI" id="CHEBI:61976"/>
    </reaction>
</comment>
<dbReference type="CDD" id="cd12303">
    <property type="entry name" value="RRM_spSet1p_like"/>
    <property type="match status" value="1"/>
</dbReference>
<evidence type="ECO:0000256" key="7">
    <source>
        <dbReference type="ARBA" id="ARBA00022679"/>
    </source>
</evidence>
<keyword evidence="10 16" id="KW-0539">Nucleus</keyword>
<name>A0A3N4M0L4_9PEZI</name>
<proteinExistence type="predicted"/>
<evidence type="ECO:0000256" key="3">
    <source>
        <dbReference type="ARBA" id="ARBA00012182"/>
    </source>
</evidence>
<gene>
    <name evidence="22" type="ORF">L211DRAFT_846204</name>
</gene>
<dbReference type="InterPro" id="IPR000504">
    <property type="entry name" value="RRM_dom"/>
</dbReference>
<dbReference type="PROSITE" id="PS50868">
    <property type="entry name" value="POST_SET"/>
    <property type="match status" value="1"/>
</dbReference>
<dbReference type="GO" id="GO:0005694">
    <property type="term" value="C:chromosome"/>
    <property type="evidence" value="ECO:0007669"/>
    <property type="project" value="UniProtKB-SubCell"/>
</dbReference>
<feature type="compositionally biased region" description="Basic and acidic residues" evidence="18">
    <location>
        <begin position="692"/>
        <end position="702"/>
    </location>
</feature>
<dbReference type="Pfam" id="PF00856">
    <property type="entry name" value="SET"/>
    <property type="match status" value="1"/>
</dbReference>
<dbReference type="Pfam" id="PF11764">
    <property type="entry name" value="N-SET"/>
    <property type="match status" value="1"/>
</dbReference>
<feature type="compositionally biased region" description="Polar residues" evidence="18">
    <location>
        <begin position="41"/>
        <end position="61"/>
    </location>
</feature>
<dbReference type="InterPro" id="IPR012677">
    <property type="entry name" value="Nucleotide-bd_a/b_plait_sf"/>
</dbReference>
<evidence type="ECO:0000256" key="10">
    <source>
        <dbReference type="ARBA" id="ARBA00023242"/>
    </source>
</evidence>
<organism evidence="22 23">
    <name type="scientific">Terfezia boudieri ATCC MYA-4762</name>
    <dbReference type="NCBI Taxonomy" id="1051890"/>
    <lineage>
        <taxon>Eukaryota</taxon>
        <taxon>Fungi</taxon>
        <taxon>Dikarya</taxon>
        <taxon>Ascomycota</taxon>
        <taxon>Pezizomycotina</taxon>
        <taxon>Pezizomycetes</taxon>
        <taxon>Pezizales</taxon>
        <taxon>Pezizaceae</taxon>
        <taxon>Terfezia</taxon>
    </lineage>
</organism>
<dbReference type="PROSITE" id="PS50280">
    <property type="entry name" value="SET"/>
    <property type="match status" value="1"/>
</dbReference>
<dbReference type="PROSITE" id="PS50102">
    <property type="entry name" value="RRM"/>
    <property type="match status" value="1"/>
</dbReference>
<evidence type="ECO:0000256" key="5">
    <source>
        <dbReference type="ARBA" id="ARBA00022454"/>
    </source>
</evidence>
<dbReference type="SUPFAM" id="SSF54928">
    <property type="entry name" value="RNA-binding domain, RBD"/>
    <property type="match status" value="1"/>
</dbReference>
<evidence type="ECO:0000256" key="4">
    <source>
        <dbReference type="ARBA" id="ARBA00015839"/>
    </source>
</evidence>
<dbReference type="GO" id="GO:0032259">
    <property type="term" value="P:methylation"/>
    <property type="evidence" value="ECO:0007669"/>
    <property type="project" value="UniProtKB-KW"/>
</dbReference>
<feature type="region of interest" description="Disordered" evidence="18">
    <location>
        <begin position="790"/>
        <end position="812"/>
    </location>
</feature>
<feature type="compositionally biased region" description="Basic and acidic residues" evidence="18">
    <location>
        <begin position="354"/>
        <end position="373"/>
    </location>
</feature>
<dbReference type="AlphaFoldDB" id="A0A3N4M0L4"/>
<keyword evidence="5 16" id="KW-0158">Chromosome</keyword>
<comment type="subunit">
    <text evidence="12">Component of the Set1C/COMPASS complex.</text>
</comment>
<dbReference type="SUPFAM" id="SSF82199">
    <property type="entry name" value="SET domain"/>
    <property type="match status" value="1"/>
</dbReference>
<dbReference type="Gene3D" id="3.30.70.330">
    <property type="match status" value="1"/>
</dbReference>
<dbReference type="InterPro" id="IPR024657">
    <property type="entry name" value="COMPASS_Set1_N-SET"/>
</dbReference>
<feature type="region of interest" description="Disordered" evidence="18">
    <location>
        <begin position="310"/>
        <end position="373"/>
    </location>
</feature>
<evidence type="ECO:0000256" key="13">
    <source>
        <dbReference type="ARBA" id="ARBA00047571"/>
    </source>
</evidence>
<feature type="region of interest" description="Disordered" evidence="18">
    <location>
        <begin position="974"/>
        <end position="1001"/>
    </location>
</feature>
<dbReference type="InterPro" id="IPR001214">
    <property type="entry name" value="SET_dom"/>
</dbReference>
<dbReference type="InterPro" id="IPR017111">
    <property type="entry name" value="Set1_fungi"/>
</dbReference>
<accession>A0A3N4M0L4</accession>
<evidence type="ECO:0000256" key="14">
    <source>
        <dbReference type="ARBA" id="ARBA00047583"/>
    </source>
</evidence>
<dbReference type="InterPro" id="IPR024636">
    <property type="entry name" value="SET_assoc"/>
</dbReference>
<evidence type="ECO:0000256" key="12">
    <source>
        <dbReference type="ARBA" id="ARBA00044515"/>
    </source>
</evidence>
<dbReference type="PANTHER" id="PTHR45814">
    <property type="entry name" value="HISTONE-LYSINE N-METHYLTRANSFERASE SETD1"/>
    <property type="match status" value="1"/>
</dbReference>
<dbReference type="SMART" id="SM01291">
    <property type="entry name" value="N-SET"/>
    <property type="match status" value="1"/>
</dbReference>
<evidence type="ECO:0000256" key="9">
    <source>
        <dbReference type="ARBA" id="ARBA00022853"/>
    </source>
</evidence>
<reference evidence="22 23" key="1">
    <citation type="journal article" date="2018" name="Nat. Ecol. Evol.">
        <title>Pezizomycetes genomes reveal the molecular basis of ectomycorrhizal truffle lifestyle.</title>
        <authorList>
            <person name="Murat C."/>
            <person name="Payen T."/>
            <person name="Noel B."/>
            <person name="Kuo A."/>
            <person name="Morin E."/>
            <person name="Chen J."/>
            <person name="Kohler A."/>
            <person name="Krizsan K."/>
            <person name="Balestrini R."/>
            <person name="Da Silva C."/>
            <person name="Montanini B."/>
            <person name="Hainaut M."/>
            <person name="Levati E."/>
            <person name="Barry K.W."/>
            <person name="Belfiori B."/>
            <person name="Cichocki N."/>
            <person name="Clum A."/>
            <person name="Dockter R.B."/>
            <person name="Fauchery L."/>
            <person name="Guy J."/>
            <person name="Iotti M."/>
            <person name="Le Tacon F."/>
            <person name="Lindquist E.A."/>
            <person name="Lipzen A."/>
            <person name="Malagnac F."/>
            <person name="Mello A."/>
            <person name="Molinier V."/>
            <person name="Miyauchi S."/>
            <person name="Poulain J."/>
            <person name="Riccioni C."/>
            <person name="Rubini A."/>
            <person name="Sitrit Y."/>
            <person name="Splivallo R."/>
            <person name="Traeger S."/>
            <person name="Wang M."/>
            <person name="Zifcakova L."/>
            <person name="Wipf D."/>
            <person name="Zambonelli A."/>
            <person name="Paolocci F."/>
            <person name="Nowrousian M."/>
            <person name="Ottonello S."/>
            <person name="Baldrian P."/>
            <person name="Spatafora J.W."/>
            <person name="Henrissat B."/>
            <person name="Nagy L.G."/>
            <person name="Aury J.M."/>
            <person name="Wincker P."/>
            <person name="Grigoriev I.V."/>
            <person name="Bonfante P."/>
            <person name="Martin F.M."/>
        </authorList>
    </citation>
    <scope>NUCLEOTIDE SEQUENCE [LARGE SCALE GENOMIC DNA]</scope>
    <source>
        <strain evidence="22 23">ATCC MYA-4762</strain>
    </source>
</reference>
<feature type="compositionally biased region" description="Basic and acidic residues" evidence="18">
    <location>
        <begin position="320"/>
        <end position="336"/>
    </location>
</feature>
<dbReference type="FunCoup" id="A0A3N4M0L4">
    <property type="interactions" value="116"/>
</dbReference>
<dbReference type="InParanoid" id="A0A3N4M0L4"/>
<evidence type="ECO:0000256" key="15">
    <source>
        <dbReference type="ARBA" id="ARBA00049129"/>
    </source>
</evidence>
<evidence type="ECO:0000256" key="17">
    <source>
        <dbReference type="PROSITE-ProRule" id="PRU00176"/>
    </source>
</evidence>
<dbReference type="PIRSF" id="PIRSF037104">
    <property type="entry name" value="Histone_H3-K4_mtfrase_Set1_fun"/>
    <property type="match status" value="1"/>
</dbReference>
<evidence type="ECO:0000256" key="1">
    <source>
        <dbReference type="ARBA" id="ARBA00004123"/>
    </source>
</evidence>
<dbReference type="Pfam" id="PF11767">
    <property type="entry name" value="SET_assoc"/>
    <property type="match status" value="1"/>
</dbReference>
<dbReference type="GO" id="GO:0048188">
    <property type="term" value="C:Set1C/COMPASS complex"/>
    <property type="evidence" value="ECO:0007669"/>
    <property type="project" value="InterPro"/>
</dbReference>
<dbReference type="GO" id="GO:0140999">
    <property type="term" value="F:histone H3K4 trimethyltransferase activity"/>
    <property type="evidence" value="ECO:0007669"/>
    <property type="project" value="UniProtKB-EC"/>
</dbReference>
<evidence type="ECO:0000313" key="23">
    <source>
        <dbReference type="Proteomes" id="UP000267821"/>
    </source>
</evidence>
<evidence type="ECO:0000259" key="20">
    <source>
        <dbReference type="PROSITE" id="PS50280"/>
    </source>
</evidence>
<dbReference type="CDD" id="cd20072">
    <property type="entry name" value="SET_SET1"/>
    <property type="match status" value="1"/>
</dbReference>
<feature type="compositionally biased region" description="Low complexity" evidence="18">
    <location>
        <begin position="974"/>
        <end position="995"/>
    </location>
</feature>
<dbReference type="Gene3D" id="2.170.270.10">
    <property type="entry name" value="SET domain"/>
    <property type="match status" value="1"/>
</dbReference>
<feature type="region of interest" description="Disordered" evidence="18">
    <location>
        <begin position="529"/>
        <end position="565"/>
    </location>
</feature>
<keyword evidence="7 16" id="KW-0808">Transferase</keyword>
<evidence type="ECO:0000256" key="2">
    <source>
        <dbReference type="ARBA" id="ARBA00004286"/>
    </source>
</evidence>
<comment type="catalytic activity">
    <reaction evidence="13 16">
        <text>L-lysyl(4)-[histone H3] + 3 S-adenosyl-L-methionine = N(6),N(6),N(6)-trimethyl-L-lysyl(4)-[histone H3] + 3 S-adenosyl-L-homocysteine + 3 H(+)</text>
        <dbReference type="Rhea" id="RHEA:60260"/>
        <dbReference type="Rhea" id="RHEA-COMP:15537"/>
        <dbReference type="Rhea" id="RHEA-COMP:15547"/>
        <dbReference type="ChEBI" id="CHEBI:15378"/>
        <dbReference type="ChEBI" id="CHEBI:29969"/>
        <dbReference type="ChEBI" id="CHEBI:57856"/>
        <dbReference type="ChEBI" id="CHEBI:59789"/>
        <dbReference type="ChEBI" id="CHEBI:61961"/>
        <dbReference type="EC" id="2.1.1.354"/>
    </reaction>
</comment>